<evidence type="ECO:0000313" key="2">
    <source>
        <dbReference type="Proteomes" id="UP000789525"/>
    </source>
</evidence>
<proteinExistence type="predicted"/>
<accession>A0ACA9QD69</accession>
<comment type="caution">
    <text evidence="1">The sequence shown here is derived from an EMBL/GenBank/DDBJ whole genome shotgun (WGS) entry which is preliminary data.</text>
</comment>
<dbReference type="Proteomes" id="UP000789525">
    <property type="component" value="Unassembled WGS sequence"/>
</dbReference>
<dbReference type="EMBL" id="CAJVPT010049838">
    <property type="protein sequence ID" value="CAG8744802.1"/>
    <property type="molecule type" value="Genomic_DNA"/>
</dbReference>
<name>A0ACA9QD69_9GLOM</name>
<feature type="non-terminal residue" evidence="1">
    <location>
        <position position="1"/>
    </location>
</feature>
<feature type="non-terminal residue" evidence="1">
    <location>
        <position position="219"/>
    </location>
</feature>
<evidence type="ECO:0000313" key="1">
    <source>
        <dbReference type="EMBL" id="CAG8744802.1"/>
    </source>
</evidence>
<gene>
    <name evidence="1" type="ORF">ACOLOM_LOCUS12374</name>
</gene>
<sequence>DLQKKIVEEDANVEKDIQIIVTEWDLKKPIQGSTKPADAIEILNEFKGREKYDTVCRAKEALNMASTSEARLEPVREELEDLQSVWNALFDVWKSIDKIKEALWSSVVPRKIRQQLDALLTTTKEMPTRMRSYAAFEYVQDTIKQYIKINPILAELKSEALKERHWKQLFKVLPRTNFLFSEMTIGHVWDFDLKKNEQIIKDVVAQASGEMALEEFLKQ</sequence>
<keyword evidence="2" id="KW-1185">Reference proteome</keyword>
<reference evidence="1" key="1">
    <citation type="submission" date="2021-06" db="EMBL/GenBank/DDBJ databases">
        <authorList>
            <person name="Kallberg Y."/>
            <person name="Tangrot J."/>
            <person name="Rosling A."/>
        </authorList>
    </citation>
    <scope>NUCLEOTIDE SEQUENCE</scope>
    <source>
        <strain evidence="1">CL356</strain>
    </source>
</reference>
<organism evidence="1 2">
    <name type="scientific">Acaulospora colombiana</name>
    <dbReference type="NCBI Taxonomy" id="27376"/>
    <lineage>
        <taxon>Eukaryota</taxon>
        <taxon>Fungi</taxon>
        <taxon>Fungi incertae sedis</taxon>
        <taxon>Mucoromycota</taxon>
        <taxon>Glomeromycotina</taxon>
        <taxon>Glomeromycetes</taxon>
        <taxon>Diversisporales</taxon>
        <taxon>Acaulosporaceae</taxon>
        <taxon>Acaulospora</taxon>
    </lineage>
</organism>
<protein>
    <submittedName>
        <fullName evidence="1">1323_t:CDS:1</fullName>
    </submittedName>
</protein>